<protein>
    <submittedName>
        <fullName evidence="1">Phage capsid family protein</fullName>
    </submittedName>
</protein>
<reference evidence="1" key="1">
    <citation type="submission" date="2019-11" db="EMBL/GenBank/DDBJ databases">
        <authorList>
            <person name="Feng L."/>
        </authorList>
    </citation>
    <scope>NUCLEOTIDE SEQUENCE</scope>
    <source>
        <strain evidence="1">AundefinedLFYP135</strain>
    </source>
</reference>
<organism evidence="1">
    <name type="scientific">uncultured Anaerotruncus sp</name>
    <dbReference type="NCBI Taxonomy" id="905011"/>
    <lineage>
        <taxon>Bacteria</taxon>
        <taxon>Bacillati</taxon>
        <taxon>Bacillota</taxon>
        <taxon>Clostridia</taxon>
        <taxon>Eubacteriales</taxon>
        <taxon>Oscillospiraceae</taxon>
        <taxon>Anaerotruncus</taxon>
        <taxon>environmental samples</taxon>
    </lineage>
</organism>
<name>A0A6N2TVY4_9FIRM</name>
<dbReference type="EMBL" id="CACRSL010000003">
    <property type="protein sequence ID" value="VYT09447.1"/>
    <property type="molecule type" value="Genomic_DNA"/>
</dbReference>
<gene>
    <name evidence="1" type="ORF">AULFYP135_01617</name>
</gene>
<sequence length="332" mass="35832">MGNYQSVVLEKSMYHTNEGFLNRLEALDPTRGYEGTDLCGLDALERQLKRFDIKVSGPLGDRVEKFFQDPQSALLFPAYLTRAVEQGMKNSPLDLILAAKTVVNTPDYRSISSTASEDEDKAIAEGGAIPATQIRLKDKLVTLNKRGRMLSASYEAIRFQRLELFAVTLRQIGNSIARRKLKDAVSALIGTGDDAAEKTVCATSGTLAYSDLLKLWQSFEDYEMNLLLASPDMAGKILSLPECNLPGCAAAFTGPDAALTPFGAVLIKSDAVPAGTVIAMDKNCALEMVSCGGVTVDSDKVIDCQLERVAITETCGFAKIFPDAVKVLTLTA</sequence>
<dbReference type="Pfam" id="PF25209">
    <property type="entry name" value="Phage_capsid_4"/>
    <property type="match status" value="1"/>
</dbReference>
<dbReference type="SUPFAM" id="SSF56563">
    <property type="entry name" value="Major capsid protein gp5"/>
    <property type="match status" value="1"/>
</dbReference>
<accession>A0A6N2TVY4</accession>
<dbReference type="AlphaFoldDB" id="A0A6N2TVY4"/>
<proteinExistence type="predicted"/>
<evidence type="ECO:0000313" key="1">
    <source>
        <dbReference type="EMBL" id="VYT09447.1"/>
    </source>
</evidence>